<comment type="caution">
    <text evidence="1">The sequence shown here is derived from an EMBL/GenBank/DDBJ whole genome shotgun (WGS) entry which is preliminary data.</text>
</comment>
<dbReference type="AlphaFoldDB" id="A0A7W7R8B1"/>
<keyword evidence="2" id="KW-1185">Reference proteome</keyword>
<dbReference type="EMBL" id="JACHJV010000001">
    <property type="protein sequence ID" value="MBB4927280.1"/>
    <property type="molecule type" value="Genomic_DNA"/>
</dbReference>
<name>A0A7W7R8B1_KITKI</name>
<accession>A0A7W7R8B1</accession>
<protein>
    <submittedName>
        <fullName evidence="1">Uncharacterized protein</fullName>
    </submittedName>
</protein>
<dbReference type="RefSeq" id="WP_184941402.1">
    <property type="nucleotide sequence ID" value="NZ_JACHJV010000001.1"/>
</dbReference>
<proteinExistence type="predicted"/>
<evidence type="ECO:0000313" key="2">
    <source>
        <dbReference type="Proteomes" id="UP000540506"/>
    </source>
</evidence>
<organism evidence="1 2">
    <name type="scientific">Kitasatospora kifunensis</name>
    <name type="common">Streptomyces kifunensis</name>
    <dbReference type="NCBI Taxonomy" id="58351"/>
    <lineage>
        <taxon>Bacteria</taxon>
        <taxon>Bacillati</taxon>
        <taxon>Actinomycetota</taxon>
        <taxon>Actinomycetes</taxon>
        <taxon>Kitasatosporales</taxon>
        <taxon>Streptomycetaceae</taxon>
        <taxon>Kitasatospora</taxon>
    </lineage>
</organism>
<dbReference type="Proteomes" id="UP000540506">
    <property type="component" value="Unassembled WGS sequence"/>
</dbReference>
<evidence type="ECO:0000313" key="1">
    <source>
        <dbReference type="EMBL" id="MBB4927280.1"/>
    </source>
</evidence>
<gene>
    <name evidence="1" type="ORF">FHR34_006273</name>
</gene>
<sequence length="220" mass="24217">MTTVGTLAPAKDIRTYLRNQLNSALRRPGSYGGEVAIRLLLDHLLFVERRQGVWAEEKRTLERRGAWTPTGVQGAFHGLLPGEHGHDMASVYAEFSRRQGWLQTDRVLDAAEYASLRSSVGRWAAGDRVWSEVLAEFGAPSVLFGGGNPYYGKTLGYVGTAPGEPMVFFHLWNGADPGVEPSWPPARDEPVLLAIRCGDGPFASTFTFTPQGRQRREVSS</sequence>
<reference evidence="1 2" key="1">
    <citation type="submission" date="2020-08" db="EMBL/GenBank/DDBJ databases">
        <title>Sequencing the genomes of 1000 actinobacteria strains.</title>
        <authorList>
            <person name="Klenk H.-P."/>
        </authorList>
    </citation>
    <scope>NUCLEOTIDE SEQUENCE [LARGE SCALE GENOMIC DNA]</scope>
    <source>
        <strain evidence="1 2">DSM 41654</strain>
    </source>
</reference>